<proteinExistence type="predicted"/>
<feature type="compositionally biased region" description="Basic and acidic residues" evidence="1">
    <location>
        <begin position="68"/>
        <end position="89"/>
    </location>
</feature>
<keyword evidence="3" id="KW-1185">Reference proteome</keyword>
<evidence type="ECO:0000256" key="1">
    <source>
        <dbReference type="SAM" id="MobiDB-lite"/>
    </source>
</evidence>
<feature type="compositionally biased region" description="Polar residues" evidence="1">
    <location>
        <begin position="391"/>
        <end position="401"/>
    </location>
</feature>
<sequence>MMGDSDLFAPEVWTAQHPTRGAIKLTIATPEHLRTIDAGWPEIITDDKDEDGKDRDKDKGGSNGVDKGVGEDVEKDKDGLEDKEEEKRQSQVKVAQAFAKSDREFKTSMARRIKWVTKRGRIGRKTGSFLERWEASPSKGLLLEIEDEPYARLEKLSKYVLPAEKPLKPGEYTNSRSPRDKPRVQVDVNPLGELMSAFYKEDKDTVLALEPPEDSRSARRFTEMQESPWKGFLYPMIAGTSKAGWAIFVFIVLPLLGRIMDWLLGLLPDFNIPWPSIPLPHIPWPSISLPHIPWPHISWPRIPWPHWNLPSIPLPDWVVFLIDHPRMWVPIVIGLVVGVTAWRNHRKSERAKKNTKNNLAVNQSDNASSNNTPPAKTPKERDVVEKDERSSQPLDSSENPE</sequence>
<feature type="region of interest" description="Disordered" evidence="1">
    <location>
        <begin position="346"/>
        <end position="401"/>
    </location>
</feature>
<dbReference type="RefSeq" id="WP_152646997.1">
    <property type="nucleotide sequence ID" value="NZ_JAGSNY010000001.1"/>
</dbReference>
<name>A0ABS9HGQ9_9CORY</name>
<reference evidence="2 3" key="1">
    <citation type="submission" date="2022-01" db="EMBL/GenBank/DDBJ databases">
        <title>Identification and Characterization of Corynebacterium sp.</title>
        <authorList>
            <person name="Luo Q."/>
            <person name="Qu P."/>
            <person name="Chen Q."/>
        </authorList>
    </citation>
    <scope>NUCLEOTIDE SEQUENCE [LARGE SCALE GENOMIC DNA]</scope>
    <source>
        <strain evidence="2 3">MC-12</strain>
    </source>
</reference>
<comment type="caution">
    <text evidence="2">The sequence shown here is derived from an EMBL/GenBank/DDBJ whole genome shotgun (WGS) entry which is preliminary data.</text>
</comment>
<gene>
    <name evidence="2" type="ORF">L3H44_01265</name>
</gene>
<feature type="region of interest" description="Disordered" evidence="1">
    <location>
        <begin position="38"/>
        <end position="95"/>
    </location>
</feature>
<organism evidence="2 3">
    <name type="scientific">Corynebacterium parakroppenstedtii</name>
    <dbReference type="NCBI Taxonomy" id="2828363"/>
    <lineage>
        <taxon>Bacteria</taxon>
        <taxon>Bacillati</taxon>
        <taxon>Actinomycetota</taxon>
        <taxon>Actinomycetes</taxon>
        <taxon>Mycobacteriales</taxon>
        <taxon>Corynebacteriaceae</taxon>
        <taxon>Corynebacterium</taxon>
    </lineage>
</organism>
<accession>A0ABS9HGQ9</accession>
<dbReference type="GeneID" id="92726316"/>
<protein>
    <submittedName>
        <fullName evidence="2">Uncharacterized protein</fullName>
    </submittedName>
</protein>
<feature type="compositionally biased region" description="Basic and acidic residues" evidence="1">
    <location>
        <begin position="377"/>
        <end position="390"/>
    </location>
</feature>
<evidence type="ECO:0000313" key="3">
    <source>
        <dbReference type="Proteomes" id="UP001200604"/>
    </source>
</evidence>
<feature type="compositionally biased region" description="Polar residues" evidence="1">
    <location>
        <begin position="356"/>
        <end position="374"/>
    </location>
</feature>
<feature type="compositionally biased region" description="Basic residues" evidence="1">
    <location>
        <begin position="346"/>
        <end position="355"/>
    </location>
</feature>
<feature type="compositionally biased region" description="Basic and acidic residues" evidence="1">
    <location>
        <begin position="50"/>
        <end position="60"/>
    </location>
</feature>
<evidence type="ECO:0000313" key="2">
    <source>
        <dbReference type="EMBL" id="MCF6773049.1"/>
    </source>
</evidence>
<dbReference type="Proteomes" id="UP001200604">
    <property type="component" value="Unassembled WGS sequence"/>
</dbReference>
<dbReference type="EMBL" id="JAKJKU010000001">
    <property type="protein sequence ID" value="MCF6773049.1"/>
    <property type="molecule type" value="Genomic_DNA"/>
</dbReference>